<name>A0A4D9ESZ9_9SAUR</name>
<reference evidence="1 2" key="2">
    <citation type="submission" date="2019-04" db="EMBL/GenBank/DDBJ databases">
        <title>The genome sequence of big-headed turtle.</title>
        <authorList>
            <person name="Gong S."/>
        </authorList>
    </citation>
    <scope>NUCLEOTIDE SEQUENCE [LARGE SCALE GENOMIC DNA]</scope>
    <source>
        <strain evidence="1">DO16091913</strain>
        <tissue evidence="1">Muscle</tissue>
    </source>
</reference>
<organism evidence="1 2">
    <name type="scientific">Platysternon megacephalum</name>
    <name type="common">big-headed turtle</name>
    <dbReference type="NCBI Taxonomy" id="55544"/>
    <lineage>
        <taxon>Eukaryota</taxon>
        <taxon>Metazoa</taxon>
        <taxon>Chordata</taxon>
        <taxon>Craniata</taxon>
        <taxon>Vertebrata</taxon>
        <taxon>Euteleostomi</taxon>
        <taxon>Archelosauria</taxon>
        <taxon>Testudinata</taxon>
        <taxon>Testudines</taxon>
        <taxon>Cryptodira</taxon>
        <taxon>Durocryptodira</taxon>
        <taxon>Testudinoidea</taxon>
        <taxon>Platysternidae</taxon>
        <taxon>Platysternon</taxon>
    </lineage>
</organism>
<keyword evidence="2" id="KW-1185">Reference proteome</keyword>
<dbReference type="EMBL" id="QXTE01000013">
    <property type="protein sequence ID" value="TFK14007.1"/>
    <property type="molecule type" value="Genomic_DNA"/>
</dbReference>
<protein>
    <submittedName>
        <fullName evidence="1">RING finger protein 207</fullName>
    </submittedName>
</protein>
<gene>
    <name evidence="1" type="ORF">DR999_PMT02442</name>
</gene>
<dbReference type="AlphaFoldDB" id="A0A4D9ESZ9"/>
<comment type="caution">
    <text evidence="1">The sequence shown here is derived from an EMBL/GenBank/DDBJ whole genome shotgun (WGS) entry which is preliminary data.</text>
</comment>
<reference evidence="1 2" key="1">
    <citation type="submission" date="2019-04" db="EMBL/GenBank/DDBJ databases">
        <title>Draft genome of the big-headed turtle Platysternon megacephalum.</title>
        <authorList>
            <person name="Gong S."/>
        </authorList>
    </citation>
    <scope>NUCLEOTIDE SEQUENCE [LARGE SCALE GENOMIC DNA]</scope>
    <source>
        <strain evidence="1">DO16091913</strain>
        <tissue evidence="1">Muscle</tissue>
    </source>
</reference>
<sequence>MGPVVCLPSPLYSSRDSPIPTHVTLSDSGLQRGCKGEQHCVLFTVADNPQELPPALHTPVQPLGPGSLAAVVPDLSLQTEPLGRHAGQCVHLIPHRPYMVLNLSSVIYKQICPQALDPVCLAPWL</sequence>
<dbReference type="Proteomes" id="UP000297703">
    <property type="component" value="Unassembled WGS sequence"/>
</dbReference>
<accession>A0A4D9ESZ9</accession>
<evidence type="ECO:0000313" key="1">
    <source>
        <dbReference type="EMBL" id="TFK14007.1"/>
    </source>
</evidence>
<proteinExistence type="predicted"/>
<evidence type="ECO:0000313" key="2">
    <source>
        <dbReference type="Proteomes" id="UP000297703"/>
    </source>
</evidence>